<name>A0AAV7WK43_PLEWA</name>
<dbReference type="EMBL" id="JANPWB010000001">
    <property type="protein sequence ID" value="KAJ1214417.1"/>
    <property type="molecule type" value="Genomic_DNA"/>
</dbReference>
<protein>
    <submittedName>
        <fullName evidence="2">Uncharacterized protein</fullName>
    </submittedName>
</protein>
<organism evidence="2 3">
    <name type="scientific">Pleurodeles waltl</name>
    <name type="common">Iberian ribbed newt</name>
    <dbReference type="NCBI Taxonomy" id="8319"/>
    <lineage>
        <taxon>Eukaryota</taxon>
        <taxon>Metazoa</taxon>
        <taxon>Chordata</taxon>
        <taxon>Craniata</taxon>
        <taxon>Vertebrata</taxon>
        <taxon>Euteleostomi</taxon>
        <taxon>Amphibia</taxon>
        <taxon>Batrachia</taxon>
        <taxon>Caudata</taxon>
        <taxon>Salamandroidea</taxon>
        <taxon>Salamandridae</taxon>
        <taxon>Pleurodelinae</taxon>
        <taxon>Pleurodeles</taxon>
    </lineage>
</organism>
<evidence type="ECO:0000256" key="1">
    <source>
        <dbReference type="SAM" id="MobiDB-lite"/>
    </source>
</evidence>
<proteinExistence type="predicted"/>
<feature type="compositionally biased region" description="Basic and acidic residues" evidence="1">
    <location>
        <begin position="155"/>
        <end position="165"/>
    </location>
</feature>
<feature type="region of interest" description="Disordered" evidence="1">
    <location>
        <begin position="149"/>
        <end position="174"/>
    </location>
</feature>
<reference evidence="2" key="1">
    <citation type="journal article" date="2022" name="bioRxiv">
        <title>Sequencing and chromosome-scale assembly of the giantPleurodeles waltlgenome.</title>
        <authorList>
            <person name="Brown T."/>
            <person name="Elewa A."/>
            <person name="Iarovenko S."/>
            <person name="Subramanian E."/>
            <person name="Araus A.J."/>
            <person name="Petzold A."/>
            <person name="Susuki M."/>
            <person name="Suzuki K.-i.T."/>
            <person name="Hayashi T."/>
            <person name="Toyoda A."/>
            <person name="Oliveira C."/>
            <person name="Osipova E."/>
            <person name="Leigh N.D."/>
            <person name="Simon A."/>
            <person name="Yun M.H."/>
        </authorList>
    </citation>
    <scope>NUCLEOTIDE SEQUENCE</scope>
    <source>
        <strain evidence="2">20211129_DDA</strain>
        <tissue evidence="2">Liver</tissue>
    </source>
</reference>
<evidence type="ECO:0000313" key="2">
    <source>
        <dbReference type="EMBL" id="KAJ1214417.1"/>
    </source>
</evidence>
<feature type="region of interest" description="Disordered" evidence="1">
    <location>
        <begin position="92"/>
        <end position="111"/>
    </location>
</feature>
<comment type="caution">
    <text evidence="2">The sequence shown here is derived from an EMBL/GenBank/DDBJ whole genome shotgun (WGS) entry which is preliminary data.</text>
</comment>
<gene>
    <name evidence="2" type="ORF">NDU88_002036</name>
</gene>
<feature type="region of interest" description="Disordered" evidence="1">
    <location>
        <begin position="12"/>
        <end position="35"/>
    </location>
</feature>
<sequence>MRVGLPYLVVAPPTAHPATDQGPLGTRPDASKAEKSDWLTSRAVMDWLTNATPTACLNAVRLVLIPEAARGESANAFANNRHRHQTHTACAPERAAPHHEGGARTSPSAAAQQTLRLRWPATAGIKHALALSSEKRTSPRTCACGSVRAQVLHSTESRLQHPEPARKKKRENKM</sequence>
<dbReference type="Proteomes" id="UP001066276">
    <property type="component" value="Chromosome 1_1"/>
</dbReference>
<evidence type="ECO:0000313" key="3">
    <source>
        <dbReference type="Proteomes" id="UP001066276"/>
    </source>
</evidence>
<accession>A0AAV7WK43</accession>
<keyword evidence="3" id="KW-1185">Reference proteome</keyword>
<dbReference type="AlphaFoldDB" id="A0AAV7WK43"/>